<dbReference type="Proteomes" id="UP000831701">
    <property type="component" value="Chromosome 19"/>
</dbReference>
<name>A0ACB8VN34_9TELE</name>
<gene>
    <name evidence="1" type="ORF">L3Q82_003475</name>
</gene>
<keyword evidence="2" id="KW-1185">Reference proteome</keyword>
<accession>A0ACB8VN34</accession>
<dbReference type="EMBL" id="CM041549">
    <property type="protein sequence ID" value="KAI3356814.1"/>
    <property type="molecule type" value="Genomic_DNA"/>
</dbReference>
<sequence length="842" mass="93513">MGQSEQSVSGPFTLRCARKIFRRADKNDDGKLSLEEFQSYFTDGILTDEQMQELYYSIDRQQTDNLDIDKLSEYFTPHLGEYVNVLSALEKLNVAILKAMDKTKEEYQGSSVLGQFVTRFLLRETSTQLQSLQSSLDCAMEAVHDQGCTGRRIAKKPQDLPIQRVAKRPGRRIQKNMCLSPTDPYSGMLTTGVSVEPDNHWGSQINQLEQLIDKLECESPHLEPLKEDTLAGTYKSNILLVQRQMSVKERDVEQFQQALKIYTDATSSQQNNLHVSVQNLPDRSCFIMYEFWQDRLSWMSYLQSSISKTFQRCIIDSLEEPEMVSTMLLPAAEADPDQDGLIVEQPASPSSPMVPATGATSPADDGPAKGEKIQLKRSITLFNGVGMIIGTIIGSGIFVTPTGVVKETGSAGLSLIVWAACGVVSTMGALCYAELGTTITKSGGDYTYILEVYGELAAFLKLWVEMLIIRPSSQYVVSLVFATYLLKPLYPNCSVPDSAAKLIACLCLTSLTFVNCISVRAATKVQDLFTASKLLALVIIILFGFIQIFTGDVPYLTPEKAFEGSKLGVDNIVLALYSGLFAFGGWNYLNYVTEEMINPERNLPLSIIISMPIVTVVYVLTNLAYFTTISPQVMVESEAIAVSFGEYHLGVMSWLIPVFVGLSCFGAVNGSLFTSARLFYVGAREGQLPAALGLVHTDLFTPVLSLIFTCLLSMMYAISQDIFSVINLFSFFTWLCVGMAIAGMLWLRFTKPDLRRPIKVYLFIPVTFVLGCIFMIVVSFWAAPFECLIGSGIILTGIPAYLLGYKWKKPHVVKKMLEIFTMFCQKIFMSVPEERGQHEAAE</sequence>
<reference evidence="1" key="1">
    <citation type="submission" date="2022-04" db="EMBL/GenBank/DDBJ databases">
        <title>Jade perch genome.</title>
        <authorList>
            <person name="Chao B."/>
        </authorList>
    </citation>
    <scope>NUCLEOTIDE SEQUENCE</scope>
    <source>
        <strain evidence="1">CB-2022</strain>
    </source>
</reference>
<proteinExistence type="predicted"/>
<protein>
    <submittedName>
        <fullName evidence="1">Uncharacterized protein</fullName>
    </submittedName>
</protein>
<evidence type="ECO:0000313" key="2">
    <source>
        <dbReference type="Proteomes" id="UP000831701"/>
    </source>
</evidence>
<evidence type="ECO:0000313" key="1">
    <source>
        <dbReference type="EMBL" id="KAI3356814.1"/>
    </source>
</evidence>
<organism evidence="1 2">
    <name type="scientific">Scortum barcoo</name>
    <name type="common">barcoo grunter</name>
    <dbReference type="NCBI Taxonomy" id="214431"/>
    <lineage>
        <taxon>Eukaryota</taxon>
        <taxon>Metazoa</taxon>
        <taxon>Chordata</taxon>
        <taxon>Craniata</taxon>
        <taxon>Vertebrata</taxon>
        <taxon>Euteleostomi</taxon>
        <taxon>Actinopterygii</taxon>
        <taxon>Neopterygii</taxon>
        <taxon>Teleostei</taxon>
        <taxon>Neoteleostei</taxon>
        <taxon>Acanthomorphata</taxon>
        <taxon>Eupercaria</taxon>
        <taxon>Centrarchiformes</taxon>
        <taxon>Terapontoidei</taxon>
        <taxon>Terapontidae</taxon>
        <taxon>Scortum</taxon>
    </lineage>
</organism>
<comment type="caution">
    <text evidence="1">The sequence shown here is derived from an EMBL/GenBank/DDBJ whole genome shotgun (WGS) entry which is preliminary data.</text>
</comment>